<dbReference type="PANTHER" id="PTHR35869">
    <property type="entry name" value="OUTER-MEMBRANE LIPOPROTEIN CARRIER PROTEIN"/>
    <property type="match status" value="1"/>
</dbReference>
<evidence type="ECO:0000313" key="1">
    <source>
        <dbReference type="EMBL" id="VAV98605.1"/>
    </source>
</evidence>
<organism evidence="1">
    <name type="scientific">hydrothermal vent metagenome</name>
    <dbReference type="NCBI Taxonomy" id="652676"/>
    <lineage>
        <taxon>unclassified sequences</taxon>
        <taxon>metagenomes</taxon>
        <taxon>ecological metagenomes</taxon>
    </lineage>
</organism>
<dbReference type="InterPro" id="IPR004564">
    <property type="entry name" value="OM_lipoprot_carrier_LolA-like"/>
</dbReference>
<dbReference type="EMBL" id="UOEH01000256">
    <property type="protein sequence ID" value="VAV98605.1"/>
    <property type="molecule type" value="Genomic_DNA"/>
</dbReference>
<reference evidence="1" key="1">
    <citation type="submission" date="2018-06" db="EMBL/GenBank/DDBJ databases">
        <authorList>
            <person name="Zhirakovskaya E."/>
        </authorList>
    </citation>
    <scope>NUCLEOTIDE SEQUENCE</scope>
</reference>
<accession>A0A3B0SUZ0</accession>
<dbReference type="CDD" id="cd16325">
    <property type="entry name" value="LolA"/>
    <property type="match status" value="1"/>
</dbReference>
<dbReference type="Gene3D" id="2.50.20.10">
    <property type="entry name" value="Lipoprotein localisation LolA/LolB/LppX"/>
    <property type="match status" value="1"/>
</dbReference>
<dbReference type="Pfam" id="PF03548">
    <property type="entry name" value="LolA"/>
    <property type="match status" value="1"/>
</dbReference>
<proteinExistence type="predicted"/>
<protein>
    <recommendedName>
        <fullName evidence="2">Outer membrane lipoprotein carrier protein LolA</fullName>
    </recommendedName>
</protein>
<evidence type="ECO:0008006" key="2">
    <source>
        <dbReference type="Google" id="ProtNLM"/>
    </source>
</evidence>
<dbReference type="InterPro" id="IPR029046">
    <property type="entry name" value="LolA/LolB/LppX"/>
</dbReference>
<dbReference type="PANTHER" id="PTHR35869:SF1">
    <property type="entry name" value="OUTER-MEMBRANE LIPOPROTEIN CARRIER PROTEIN"/>
    <property type="match status" value="1"/>
</dbReference>
<dbReference type="AlphaFoldDB" id="A0A3B0SUZ0"/>
<gene>
    <name evidence="1" type="ORF">MNBD_ALPHA05-903</name>
</gene>
<sequence>MSIAMLSAISLICIDAAAAVAPLAAAPTVVAVQAAADTQLTTPPADEIERAILAPASEPAPVPAAEEEYSGPLAFEGESDVAVAQRFVDYLEQTTTLTGDFTQIAPSGAISTGRIYLRRPGFLRFEYDPPDPLLIVANGGLVYVYDDALETTDSYPLRKTPLKFLLSKKLNFDETSVVGVDRGVNNVAITLASKKDDTEGELTIIAKAPEMTLIRWIVRDLQGGITVVTLDNVVAGERLANRLFRPPDAGGAFLKN</sequence>
<dbReference type="SUPFAM" id="SSF89392">
    <property type="entry name" value="Prokaryotic lipoproteins and lipoprotein localization factors"/>
    <property type="match status" value="1"/>
</dbReference>
<name>A0A3B0SUZ0_9ZZZZ</name>